<name>A0ACD2ZXR0_9AGAR</name>
<gene>
    <name evidence="1" type="ORF">BDN72DRAFT_866129</name>
</gene>
<evidence type="ECO:0000313" key="1">
    <source>
        <dbReference type="EMBL" id="TFK58215.1"/>
    </source>
</evidence>
<organism evidence="1 2">
    <name type="scientific">Pluteus cervinus</name>
    <dbReference type="NCBI Taxonomy" id="181527"/>
    <lineage>
        <taxon>Eukaryota</taxon>
        <taxon>Fungi</taxon>
        <taxon>Dikarya</taxon>
        <taxon>Basidiomycota</taxon>
        <taxon>Agaricomycotina</taxon>
        <taxon>Agaricomycetes</taxon>
        <taxon>Agaricomycetidae</taxon>
        <taxon>Agaricales</taxon>
        <taxon>Pluteineae</taxon>
        <taxon>Pluteaceae</taxon>
        <taxon>Pluteus</taxon>
    </lineage>
</organism>
<dbReference type="Proteomes" id="UP000308600">
    <property type="component" value="Unassembled WGS sequence"/>
</dbReference>
<sequence>MRTNSPSTDPVPTDSTREPKPIPTARGSTVDNRATVDVIADLLPHALSLSFSENERAYGAYGASSSSMNEDGHVHLVVTRVWSDADEAKGRYYVVFIGRVPGIYTNWVDASEQVEGYSGNKHQSFPTRRRAEEEWRKWLLQHNQTLQVGTPTPHQENQHGFKLL</sequence>
<feature type="non-terminal residue" evidence="1">
    <location>
        <position position="164"/>
    </location>
</feature>
<accession>A0ACD2ZXR0</accession>
<reference evidence="1 2" key="1">
    <citation type="journal article" date="2019" name="Nat. Ecol. Evol.">
        <title>Megaphylogeny resolves global patterns of mushroom evolution.</title>
        <authorList>
            <person name="Varga T."/>
            <person name="Krizsan K."/>
            <person name="Foldi C."/>
            <person name="Dima B."/>
            <person name="Sanchez-Garcia M."/>
            <person name="Sanchez-Ramirez S."/>
            <person name="Szollosi G.J."/>
            <person name="Szarkandi J.G."/>
            <person name="Papp V."/>
            <person name="Albert L."/>
            <person name="Andreopoulos W."/>
            <person name="Angelini C."/>
            <person name="Antonin V."/>
            <person name="Barry K.W."/>
            <person name="Bougher N.L."/>
            <person name="Buchanan P."/>
            <person name="Buyck B."/>
            <person name="Bense V."/>
            <person name="Catcheside P."/>
            <person name="Chovatia M."/>
            <person name="Cooper J."/>
            <person name="Damon W."/>
            <person name="Desjardin D."/>
            <person name="Finy P."/>
            <person name="Geml J."/>
            <person name="Haridas S."/>
            <person name="Hughes K."/>
            <person name="Justo A."/>
            <person name="Karasinski D."/>
            <person name="Kautmanova I."/>
            <person name="Kiss B."/>
            <person name="Kocsube S."/>
            <person name="Kotiranta H."/>
            <person name="LaButti K.M."/>
            <person name="Lechner B.E."/>
            <person name="Liimatainen K."/>
            <person name="Lipzen A."/>
            <person name="Lukacs Z."/>
            <person name="Mihaltcheva S."/>
            <person name="Morgado L.N."/>
            <person name="Niskanen T."/>
            <person name="Noordeloos M.E."/>
            <person name="Ohm R.A."/>
            <person name="Ortiz-Santana B."/>
            <person name="Ovrebo C."/>
            <person name="Racz N."/>
            <person name="Riley R."/>
            <person name="Savchenko A."/>
            <person name="Shiryaev A."/>
            <person name="Soop K."/>
            <person name="Spirin V."/>
            <person name="Szebenyi C."/>
            <person name="Tomsovsky M."/>
            <person name="Tulloss R.E."/>
            <person name="Uehling J."/>
            <person name="Grigoriev I.V."/>
            <person name="Vagvolgyi C."/>
            <person name="Papp T."/>
            <person name="Martin F.M."/>
            <person name="Miettinen O."/>
            <person name="Hibbett D.S."/>
            <person name="Nagy L.G."/>
        </authorList>
    </citation>
    <scope>NUCLEOTIDE SEQUENCE [LARGE SCALE GENOMIC DNA]</scope>
    <source>
        <strain evidence="1 2">NL-1719</strain>
    </source>
</reference>
<protein>
    <submittedName>
        <fullName evidence="1">Uncharacterized protein</fullName>
    </submittedName>
</protein>
<dbReference type="EMBL" id="ML209538">
    <property type="protein sequence ID" value="TFK58215.1"/>
    <property type="molecule type" value="Genomic_DNA"/>
</dbReference>
<keyword evidence="2" id="KW-1185">Reference proteome</keyword>
<proteinExistence type="predicted"/>
<evidence type="ECO:0000313" key="2">
    <source>
        <dbReference type="Proteomes" id="UP000308600"/>
    </source>
</evidence>